<dbReference type="PROSITE" id="PS50093">
    <property type="entry name" value="PKD"/>
    <property type="match status" value="3"/>
</dbReference>
<feature type="chain" id="PRO_5047217803" evidence="1">
    <location>
        <begin position="27"/>
        <end position="1239"/>
    </location>
</feature>
<evidence type="ECO:0000259" key="2">
    <source>
        <dbReference type="PROSITE" id="PS50093"/>
    </source>
</evidence>
<dbReference type="SUPFAM" id="SSF49299">
    <property type="entry name" value="PKD domain"/>
    <property type="match status" value="3"/>
</dbReference>
<dbReference type="PANTHER" id="PTHR35580:SF1">
    <property type="entry name" value="PHYTASE-LIKE DOMAIN-CONTAINING PROTEIN"/>
    <property type="match status" value="1"/>
</dbReference>
<feature type="domain" description="PKD" evidence="2">
    <location>
        <begin position="1080"/>
        <end position="1141"/>
    </location>
</feature>
<dbReference type="PANTHER" id="PTHR35580">
    <property type="entry name" value="CELL SURFACE GLYCOPROTEIN (S-LAYER PROTEIN)-LIKE PROTEIN"/>
    <property type="match status" value="1"/>
</dbReference>
<dbReference type="InterPro" id="IPR000601">
    <property type="entry name" value="PKD_dom"/>
</dbReference>
<dbReference type="Pfam" id="PF13585">
    <property type="entry name" value="CHU_C"/>
    <property type="match status" value="1"/>
</dbReference>
<dbReference type="Pfam" id="PF18911">
    <property type="entry name" value="PKD_4"/>
    <property type="match status" value="3"/>
</dbReference>
<dbReference type="InterPro" id="IPR013783">
    <property type="entry name" value="Ig-like_fold"/>
</dbReference>
<dbReference type="CDD" id="cd00146">
    <property type="entry name" value="PKD"/>
    <property type="match status" value="3"/>
</dbReference>
<dbReference type="RefSeq" id="WP_305013543.1">
    <property type="nucleotide sequence ID" value="NZ_JAUQSX010000013.1"/>
</dbReference>
<gene>
    <name evidence="3" type="ORF">Q5H92_21100</name>
</gene>
<evidence type="ECO:0000313" key="3">
    <source>
        <dbReference type="EMBL" id="MDO7848876.1"/>
    </source>
</evidence>
<dbReference type="Pfam" id="PF25778">
    <property type="entry name" value="DUF7948"/>
    <property type="match status" value="1"/>
</dbReference>
<feature type="domain" description="PKD" evidence="2">
    <location>
        <begin position="778"/>
        <end position="831"/>
    </location>
</feature>
<name>A0ABT9AG85_9BACT</name>
<protein>
    <submittedName>
        <fullName evidence="3">PKD domain-containing protein</fullName>
    </submittedName>
</protein>
<dbReference type="InterPro" id="IPR052918">
    <property type="entry name" value="Motility_Chemotaxis_Reg"/>
</dbReference>
<organism evidence="3 4">
    <name type="scientific">Hymenobacter mellowenesis</name>
    <dbReference type="NCBI Taxonomy" id="3063995"/>
    <lineage>
        <taxon>Bacteria</taxon>
        <taxon>Pseudomonadati</taxon>
        <taxon>Bacteroidota</taxon>
        <taxon>Cytophagia</taxon>
        <taxon>Cytophagales</taxon>
        <taxon>Hymenobacteraceae</taxon>
        <taxon>Hymenobacter</taxon>
    </lineage>
</organism>
<dbReference type="Gene3D" id="2.60.40.10">
    <property type="entry name" value="Immunoglobulins"/>
    <property type="match status" value="4"/>
</dbReference>
<dbReference type="InterPro" id="IPR057708">
    <property type="entry name" value="DUF7948"/>
</dbReference>
<dbReference type="EMBL" id="JAUQSX010000013">
    <property type="protein sequence ID" value="MDO7848876.1"/>
    <property type="molecule type" value="Genomic_DNA"/>
</dbReference>
<comment type="caution">
    <text evidence="3">The sequence shown here is derived from an EMBL/GenBank/DDBJ whole genome shotgun (WGS) entry which is preliminary data.</text>
</comment>
<proteinExistence type="predicted"/>
<sequence length="1239" mass="130660">MSKSTLVGLRISGALFLMGLSGLAQAASRPATEPVAAHPKTVSATQEPGGQFVQNRKQWPDQVLYAVDVPMGKLFLGKNKLTHALYDVHQADEFQHHGASANARVKAHAYSVTFDRANPNPTIETTGKVPTERNYFLGNDPKLWATHVPAFAEVRYGQLYPGTDLRVYSQKNSLEYDFELAPQADPARIRLRYDGADRLGLAEDGALRITTSVGEVMEQRPYAYQVVNGQRKAVPCHFQLKGQVVSFALPAGYDHAQPLVIDPVLVYSTYSGSTANNYGYTATYDSVGNLYAGGVVFSQGFPVTTGAYDVSFASLRDMGILKFNPAATTPAASLLYATYIGGSGTDHPHSMIVDHAGNLVILGSTDASSFPTTSGAYDVSHNGGTDIVLCKLNNSGNTLLASTFIGGSSGDGQTIGTLQKNYGDNYRGDVQVDTQNNVYFTSVTQSSTFPVVGGFQATFGGASDAVVGKLNSTLSTLQWSSFLGGTGDESGFSLQVDSVRNVFVSGGSTSATLPGTAGSAGPSTHGGTEGFVAYIAASGNTLRRTAYLGTSGYDQAYFVQIDRAGAVYILGQTDGTYPVTAGKYSVTNSRLFIHKLNHDLTTSLFSTQVGAPATTGVNFSPTAFLVDNCGQLLLSAWGGSFNLGAITGAPVTPGAILSTPTGGSFYLMQLAADATSLVYGSYFGTNSPHVDGGTSRFDKRGIIYQSMCVSGGIVTTPNAYSATNRSTYNNAAFKMDILQLQASFVQSNTPTGPNIRRGCAPLLVYFRPASQAGTNLNWQFGDGGTSTQTTGVNHLYTTPGRYVVRLTVLDPTACLQNRTATDTVEVYAVPTFQPSADRTICRGTSTTLTAGPATAGVAYVWTPATGLSSQNGPTVTATPLVTTTYYLTATSLGGCLVRDTVVVHVRPALQVAFTPLATATGNTVLRAGCAPLNVFFRRDTPQAGTSLQWSFGDGTTSAQAGVVSHVFNTPGRYAVQLTVNDTSACPISRTVTDTVTVYAVPTALAGPNQTICLGASATLTAGNAGAAGTTFRWSPTTGLSATTGARVTATPAATTTYTLTATAPGGCTSQATVVVQVNPQPVAVPGTTAREVFTNTPVAFTNASTSATDYLWDFGDGQTSTLATPTHTYTQPGDYRVRLLARVGTASCTDEKTLLIIVRRYDLPNVITPNGDDRNDTFKPFVSFLPVDIKIFNRWGRLVYEKKGYTDSWGDASTPSGVYYYQLTGVEGASWKGWVEVVH</sequence>
<reference evidence="3" key="1">
    <citation type="submission" date="2023-07" db="EMBL/GenBank/DDBJ databases">
        <authorList>
            <person name="Kim M.K."/>
        </authorList>
    </citation>
    <scope>NUCLEOTIDE SEQUENCE</scope>
    <source>
        <strain evidence="3">M29</strain>
    </source>
</reference>
<dbReference type="Pfam" id="PF19081">
    <property type="entry name" value="Ig_7"/>
    <property type="match status" value="1"/>
</dbReference>
<keyword evidence="4" id="KW-1185">Reference proteome</keyword>
<dbReference type="SMART" id="SM00089">
    <property type="entry name" value="PKD"/>
    <property type="match status" value="4"/>
</dbReference>
<evidence type="ECO:0000313" key="4">
    <source>
        <dbReference type="Proteomes" id="UP001167796"/>
    </source>
</evidence>
<dbReference type="Proteomes" id="UP001167796">
    <property type="component" value="Unassembled WGS sequence"/>
</dbReference>
<dbReference type="InterPro" id="IPR035986">
    <property type="entry name" value="PKD_dom_sf"/>
</dbReference>
<feature type="domain" description="PKD" evidence="2">
    <location>
        <begin position="926"/>
        <end position="1002"/>
    </location>
</feature>
<accession>A0ABT9AG85</accession>
<keyword evidence="1" id="KW-0732">Signal</keyword>
<dbReference type="InterPro" id="IPR044023">
    <property type="entry name" value="Ig_7"/>
</dbReference>
<evidence type="ECO:0000256" key="1">
    <source>
        <dbReference type="SAM" id="SignalP"/>
    </source>
</evidence>
<dbReference type="InterPro" id="IPR022409">
    <property type="entry name" value="PKD/Chitinase_dom"/>
</dbReference>
<feature type="signal peptide" evidence="1">
    <location>
        <begin position="1"/>
        <end position="26"/>
    </location>
</feature>